<gene>
    <name evidence="2" type="ORF">CUR178_07264</name>
</gene>
<dbReference type="Proteomes" id="UP000674179">
    <property type="component" value="Chromosome 9"/>
</dbReference>
<comment type="caution">
    <text evidence="2">The sequence shown here is derived from an EMBL/GenBank/DDBJ whole genome shotgun (WGS) entry which is preliminary data.</text>
</comment>
<dbReference type="OrthoDB" id="264283at2759"/>
<sequence length="347" mass="36893">MLSDSPPLLAAAAAGDAVVLSSSPDDDSPPSMIRLTPTQVAKWTLKDVENHIFFVVWVCGIPVHVQYIVHLLEHSTVSAGRGREQAPHARSTSESLIAMAQADVLEPVCRRAAGLRHVLSRWPITATLPDPRSHEPSELVSLGVLSVAPENEGCEIRPAECGECNEDGGSVNATASSSSSCFTILAGAVTPAKRFVNVAALALCSPAEREGASLSSKPSATWCAQAYWTAVDQAQQWIALWPSSFSGAARDTNSLGRTGAMPGSAWPHLQPACAWTSPRGKRLCGCDAPDTDDVIVVDEDEDEGERRHNAGGASRTCRASSDALHRSKGLRRERAEVVVIDSDEDDL</sequence>
<feature type="region of interest" description="Disordered" evidence="1">
    <location>
        <begin position="300"/>
        <end position="320"/>
    </location>
</feature>
<protein>
    <submittedName>
        <fullName evidence="2">Uncharacterized protein</fullName>
    </submittedName>
</protein>
<dbReference type="GeneID" id="94174423"/>
<dbReference type="AlphaFoldDB" id="A0A836L0M4"/>
<dbReference type="RefSeq" id="XP_067695299.1">
    <property type="nucleotide sequence ID" value="XM_067838913.1"/>
</dbReference>
<proteinExistence type="predicted"/>
<evidence type="ECO:0000313" key="2">
    <source>
        <dbReference type="EMBL" id="KAG5484673.1"/>
    </source>
</evidence>
<evidence type="ECO:0000256" key="1">
    <source>
        <dbReference type="SAM" id="MobiDB-lite"/>
    </source>
</evidence>
<reference evidence="2 3" key="1">
    <citation type="submission" date="2021-02" db="EMBL/GenBank/DDBJ databases">
        <title>Leishmania (Mundinia) enrietti genome sequencing and assembly.</title>
        <authorList>
            <person name="Almutairi H."/>
            <person name="Gatherer D."/>
        </authorList>
    </citation>
    <scope>NUCLEOTIDE SEQUENCE [LARGE SCALE GENOMIC DNA]</scope>
    <source>
        <strain evidence="2">CUR178</strain>
    </source>
</reference>
<organism evidence="2 3">
    <name type="scientific">Leishmania enriettii</name>
    <dbReference type="NCBI Taxonomy" id="5663"/>
    <lineage>
        <taxon>Eukaryota</taxon>
        <taxon>Discoba</taxon>
        <taxon>Euglenozoa</taxon>
        <taxon>Kinetoplastea</taxon>
        <taxon>Metakinetoplastina</taxon>
        <taxon>Trypanosomatida</taxon>
        <taxon>Trypanosomatidae</taxon>
        <taxon>Leishmaniinae</taxon>
        <taxon>Leishmania</taxon>
    </lineage>
</organism>
<accession>A0A836L0M4</accession>
<name>A0A836L0M4_LEIEN</name>
<dbReference type="KEGG" id="lenr:94174423"/>
<evidence type="ECO:0000313" key="3">
    <source>
        <dbReference type="Proteomes" id="UP000674179"/>
    </source>
</evidence>
<keyword evidence="3" id="KW-1185">Reference proteome</keyword>
<dbReference type="EMBL" id="JAFHKP010000009">
    <property type="protein sequence ID" value="KAG5484673.1"/>
    <property type="molecule type" value="Genomic_DNA"/>
</dbReference>